<dbReference type="RefSeq" id="WP_166235683.1">
    <property type="nucleotide sequence ID" value="NZ_JAAJBV010000002.1"/>
</dbReference>
<evidence type="ECO:0000313" key="2">
    <source>
        <dbReference type="Proteomes" id="UP000761423"/>
    </source>
</evidence>
<dbReference type="Proteomes" id="UP000761423">
    <property type="component" value="Unassembled WGS sequence"/>
</dbReference>
<gene>
    <name evidence="1" type="ORF">G4L40_02990</name>
</gene>
<sequence length="162" mass="19069">MAYLVRNHAKPGNVSRKLMKKFPKYIFTFFIFFCCFFGHSQNFIGRYCYHYTDKYEVKTEIEIEVKADSTYIMKSIVNSSPKHGEIKKIESEENGQLIFENKKIYLKSNNSNVKSAYPIKVNNRKLIIFALKKKKKLFSSENKYTVSKGIVFRKNKCITISE</sequence>
<accession>A0ABX0I970</accession>
<name>A0ABX0I970_9FLAO</name>
<evidence type="ECO:0000313" key="1">
    <source>
        <dbReference type="EMBL" id="NHM03667.1"/>
    </source>
</evidence>
<comment type="caution">
    <text evidence="1">The sequence shown here is derived from an EMBL/GenBank/DDBJ whole genome shotgun (WGS) entry which is preliminary data.</text>
</comment>
<protein>
    <submittedName>
        <fullName evidence="1">Uncharacterized protein</fullName>
    </submittedName>
</protein>
<keyword evidence="2" id="KW-1185">Reference proteome</keyword>
<organism evidence="1 2">
    <name type="scientific">Flavobacterium celericrescens</name>
    <dbReference type="NCBI Taxonomy" id="2709780"/>
    <lineage>
        <taxon>Bacteria</taxon>
        <taxon>Pseudomonadati</taxon>
        <taxon>Bacteroidota</taxon>
        <taxon>Flavobacteriia</taxon>
        <taxon>Flavobacteriales</taxon>
        <taxon>Flavobacteriaceae</taxon>
        <taxon>Flavobacterium</taxon>
    </lineage>
</organism>
<proteinExistence type="predicted"/>
<dbReference type="EMBL" id="JAAJBV010000002">
    <property type="protein sequence ID" value="NHM03667.1"/>
    <property type="molecule type" value="Genomic_DNA"/>
</dbReference>
<reference evidence="1 2" key="1">
    <citation type="submission" date="2020-02" db="EMBL/GenBank/DDBJ databases">
        <authorList>
            <person name="Chen W.-M."/>
        </authorList>
    </citation>
    <scope>NUCLEOTIDE SEQUENCE [LARGE SCALE GENOMIC DNA]</scope>
    <source>
        <strain evidence="1 2">TWA-26</strain>
    </source>
</reference>